<keyword evidence="3" id="KW-0808">Transferase</keyword>
<comment type="similarity">
    <text evidence="15">Belongs to the protein kinase superfamily.</text>
</comment>
<dbReference type="STRING" id="3827.A0A3Q7XD46"/>
<dbReference type="GO" id="GO:0004674">
    <property type="term" value="F:protein serine/threonine kinase activity"/>
    <property type="evidence" value="ECO:0007669"/>
    <property type="project" value="UniProtKB-KW"/>
</dbReference>
<name>A0A3Q7XD46_CICAR</name>
<evidence type="ECO:0000256" key="5">
    <source>
        <dbReference type="ARBA" id="ARBA00022729"/>
    </source>
</evidence>
<dbReference type="Gene3D" id="3.30.200.20">
    <property type="entry name" value="Phosphorylase Kinase, domain 1"/>
    <property type="match status" value="1"/>
</dbReference>
<evidence type="ECO:0000256" key="15">
    <source>
        <dbReference type="RuleBase" id="RU000304"/>
    </source>
</evidence>
<dbReference type="InterPro" id="IPR017441">
    <property type="entry name" value="Protein_kinase_ATP_BS"/>
</dbReference>
<evidence type="ECO:0000256" key="1">
    <source>
        <dbReference type="ARBA" id="ARBA00004167"/>
    </source>
</evidence>
<dbReference type="CDD" id="cd23509">
    <property type="entry name" value="Gnk2-like"/>
    <property type="match status" value="1"/>
</dbReference>
<accession>A0A3Q7XD46</accession>
<dbReference type="PROSITE" id="PS50011">
    <property type="entry name" value="PROTEIN_KINASE_DOM"/>
    <property type="match status" value="1"/>
</dbReference>
<dbReference type="SUPFAM" id="SSF56112">
    <property type="entry name" value="Protein kinase-like (PK-like)"/>
    <property type="match status" value="1"/>
</dbReference>
<feature type="transmembrane region" description="Helical" evidence="16">
    <location>
        <begin position="127"/>
        <end position="149"/>
    </location>
</feature>
<dbReference type="OrthoDB" id="1429918at2759"/>
<dbReference type="FunFam" id="1.10.510.10:FF:000129">
    <property type="entry name" value="cysteine-rich receptor-like protein kinase 10"/>
    <property type="match status" value="1"/>
</dbReference>
<dbReference type="FunFam" id="3.30.200.20:FF:000727">
    <property type="entry name" value="Cysteine-rich RLK (RECEPTOR-like protein kinase) 23"/>
    <property type="match status" value="1"/>
</dbReference>
<keyword evidence="13" id="KW-0325">Glycoprotein</keyword>
<evidence type="ECO:0000313" key="19">
    <source>
        <dbReference type="Proteomes" id="UP000087171"/>
    </source>
</evidence>
<dbReference type="CDD" id="cd14066">
    <property type="entry name" value="STKc_IRAK"/>
    <property type="match status" value="1"/>
</dbReference>
<comment type="subcellular location">
    <subcellularLocation>
        <location evidence="1">Membrane</location>
        <topology evidence="1">Single-pass membrane protein</topology>
    </subcellularLocation>
</comment>
<keyword evidence="12" id="KW-0675">Receptor</keyword>
<evidence type="ECO:0000256" key="2">
    <source>
        <dbReference type="ARBA" id="ARBA00022527"/>
    </source>
</evidence>
<dbReference type="FunFam" id="3.30.430.20:FF:000012">
    <property type="entry name" value="Cysteine-rich receptor-like protein kinase 25"/>
    <property type="match status" value="1"/>
</dbReference>
<dbReference type="InterPro" id="IPR008271">
    <property type="entry name" value="Ser/Thr_kinase_AS"/>
</dbReference>
<keyword evidence="4 16" id="KW-0812">Transmembrane</keyword>
<dbReference type="Gene3D" id="3.30.430.20">
    <property type="entry name" value="Gnk2 domain, C-X8-C-X2-C motif"/>
    <property type="match status" value="1"/>
</dbReference>
<dbReference type="PROSITE" id="PS00108">
    <property type="entry name" value="PROTEIN_KINASE_ST"/>
    <property type="match status" value="1"/>
</dbReference>
<evidence type="ECO:0000259" key="18">
    <source>
        <dbReference type="PROSITE" id="PS51473"/>
    </source>
</evidence>
<evidence type="ECO:0000256" key="4">
    <source>
        <dbReference type="ARBA" id="ARBA00022692"/>
    </source>
</evidence>
<evidence type="ECO:0000313" key="20">
    <source>
        <dbReference type="RefSeq" id="XP_027191454.1"/>
    </source>
</evidence>
<reference evidence="20" key="2">
    <citation type="submission" date="2025-08" db="UniProtKB">
        <authorList>
            <consortium name="RefSeq"/>
        </authorList>
    </citation>
    <scope>IDENTIFICATION</scope>
    <source>
        <tissue evidence="20">Etiolated seedlings</tissue>
    </source>
</reference>
<dbReference type="Proteomes" id="UP000087171">
    <property type="component" value="Chromosome Ca6"/>
</dbReference>
<organism evidence="19 20">
    <name type="scientific">Cicer arietinum</name>
    <name type="common">Chickpea</name>
    <name type="synonym">Garbanzo</name>
    <dbReference type="NCBI Taxonomy" id="3827"/>
    <lineage>
        <taxon>Eukaryota</taxon>
        <taxon>Viridiplantae</taxon>
        <taxon>Streptophyta</taxon>
        <taxon>Embryophyta</taxon>
        <taxon>Tracheophyta</taxon>
        <taxon>Spermatophyta</taxon>
        <taxon>Magnoliopsida</taxon>
        <taxon>eudicotyledons</taxon>
        <taxon>Gunneridae</taxon>
        <taxon>Pentapetalae</taxon>
        <taxon>rosids</taxon>
        <taxon>fabids</taxon>
        <taxon>Fabales</taxon>
        <taxon>Fabaceae</taxon>
        <taxon>Papilionoideae</taxon>
        <taxon>50 kb inversion clade</taxon>
        <taxon>NPAAA clade</taxon>
        <taxon>Hologalegina</taxon>
        <taxon>IRL clade</taxon>
        <taxon>Cicereae</taxon>
        <taxon>Cicer</taxon>
    </lineage>
</organism>
<dbReference type="PROSITE" id="PS00107">
    <property type="entry name" value="PROTEIN_KINASE_ATP"/>
    <property type="match status" value="1"/>
</dbReference>
<dbReference type="RefSeq" id="XP_027191454.1">
    <property type="nucleotide sequence ID" value="XM_027335653.1"/>
</dbReference>
<sequence>MNVTSDSSPNKKRNLFNFVVSNALSKVAIVAGDSDERYGTKSLKLNDLQIFYTLGQCTQDLSSDDCKGCLGDVIGNAIPWPSLGSVGGSVLYPSCNLRFELFQFYKEGDKATLPIIKYSPSEKIRNWWQTISLIVVSIMIFFFVGCYLLKRKARKKFKAILKENFGDEGATLEPLQFDLVVIEEATNNFSNENYIGKGGFGNVYKGILLDGRQIAVKRLSISSSQGGTEFKNEVLLIAKLQHRNLVAFIGFCLEEQEKILIYEYVTNNSLDHFLFDFRRPKFLSWFERSNIIRGIAQGILYLHEYSRLKVIHRDLKPNNILLDENMNPRIPDFGLARIVELNQDKENTNRIVGTLGYMCPEYAMLGQFSEKSDVYSFGVMVLEIITGNKNVTSYESCVGHSLLNYVWRQWRNQIPLSILDPNIKGSYCEIEVIKCIQIGLLCVQTNNAKNCFISQQSLH</sequence>
<feature type="domain" description="Protein kinase" evidence="17">
    <location>
        <begin position="189"/>
        <end position="459"/>
    </location>
</feature>
<dbReference type="PANTHER" id="PTHR27002:SF402">
    <property type="entry name" value="CYSTEINE-RICH RECEPTOR-KINASE-LIKE PROTEIN"/>
    <property type="match status" value="1"/>
</dbReference>
<keyword evidence="11 16" id="KW-0472">Membrane</keyword>
<dbReference type="InterPro" id="IPR000719">
    <property type="entry name" value="Prot_kinase_dom"/>
</dbReference>
<evidence type="ECO:0000256" key="7">
    <source>
        <dbReference type="ARBA" id="ARBA00022741"/>
    </source>
</evidence>
<keyword evidence="7 14" id="KW-0547">Nucleotide-binding</keyword>
<dbReference type="GO" id="GO:0005524">
    <property type="term" value="F:ATP binding"/>
    <property type="evidence" value="ECO:0007669"/>
    <property type="project" value="UniProtKB-UniRule"/>
</dbReference>
<evidence type="ECO:0000256" key="3">
    <source>
        <dbReference type="ARBA" id="ARBA00022679"/>
    </source>
</evidence>
<dbReference type="PANTHER" id="PTHR27002">
    <property type="entry name" value="RECEPTOR-LIKE SERINE/THREONINE-PROTEIN KINASE SD1-8"/>
    <property type="match status" value="1"/>
</dbReference>
<keyword evidence="5" id="KW-0732">Signal</keyword>
<keyword evidence="19" id="KW-1185">Reference proteome</keyword>
<evidence type="ECO:0000256" key="14">
    <source>
        <dbReference type="PROSITE-ProRule" id="PRU10141"/>
    </source>
</evidence>
<keyword evidence="8" id="KW-0418">Kinase</keyword>
<dbReference type="InterPro" id="IPR002902">
    <property type="entry name" value="GNK2"/>
</dbReference>
<dbReference type="Gene3D" id="1.10.510.10">
    <property type="entry name" value="Transferase(Phosphotransferase) domain 1"/>
    <property type="match status" value="1"/>
</dbReference>
<dbReference type="GO" id="GO:0005886">
    <property type="term" value="C:plasma membrane"/>
    <property type="evidence" value="ECO:0007669"/>
    <property type="project" value="TreeGrafter"/>
</dbReference>
<keyword evidence="2 15" id="KW-0723">Serine/threonine-protein kinase</keyword>
<keyword evidence="10 16" id="KW-1133">Transmembrane helix</keyword>
<evidence type="ECO:0000256" key="6">
    <source>
        <dbReference type="ARBA" id="ARBA00022737"/>
    </source>
</evidence>
<keyword evidence="9 14" id="KW-0067">ATP-binding</keyword>
<protein>
    <submittedName>
        <fullName evidence="20">Cysteine-rich receptor-like protein kinase 10 isoform X1</fullName>
    </submittedName>
</protein>
<feature type="domain" description="Gnk2-homologous" evidence="18">
    <location>
        <begin position="1"/>
        <end position="104"/>
    </location>
</feature>
<gene>
    <name evidence="20" type="primary">LOC101509646</name>
</gene>
<feature type="binding site" evidence="14">
    <location>
        <position position="217"/>
    </location>
    <ligand>
        <name>ATP</name>
        <dbReference type="ChEBI" id="CHEBI:30616"/>
    </ligand>
</feature>
<dbReference type="PaxDb" id="3827-XP_004506304.1"/>
<dbReference type="GO" id="GO:0042742">
    <property type="term" value="P:defense response to bacterium"/>
    <property type="evidence" value="ECO:0007669"/>
    <property type="project" value="TreeGrafter"/>
</dbReference>
<dbReference type="InterPro" id="IPR038408">
    <property type="entry name" value="GNK2_sf"/>
</dbReference>
<reference evidence="19" key="1">
    <citation type="journal article" date="2013" name="Nat. Biotechnol.">
        <title>Draft genome sequence of chickpea (Cicer arietinum) provides a resource for trait improvement.</title>
        <authorList>
            <person name="Varshney R.K."/>
            <person name="Song C."/>
            <person name="Saxena R.K."/>
            <person name="Azam S."/>
            <person name="Yu S."/>
            <person name="Sharpe A.G."/>
            <person name="Cannon S."/>
            <person name="Baek J."/>
            <person name="Rosen B.D."/>
            <person name="Tar'an B."/>
            <person name="Millan T."/>
            <person name="Zhang X."/>
            <person name="Ramsay L.D."/>
            <person name="Iwata A."/>
            <person name="Wang Y."/>
            <person name="Nelson W."/>
            <person name="Farmer A.D."/>
            <person name="Gaur P.M."/>
            <person name="Soderlund C."/>
            <person name="Penmetsa R.V."/>
            <person name="Xu C."/>
            <person name="Bharti A.K."/>
            <person name="He W."/>
            <person name="Winter P."/>
            <person name="Zhao S."/>
            <person name="Hane J.K."/>
            <person name="Carrasquilla-Garcia N."/>
            <person name="Condie J.A."/>
            <person name="Upadhyaya H.D."/>
            <person name="Luo M.C."/>
            <person name="Thudi M."/>
            <person name="Gowda C.L."/>
            <person name="Singh N.P."/>
            <person name="Lichtenzveig J."/>
            <person name="Gali K.K."/>
            <person name="Rubio J."/>
            <person name="Nadarajan N."/>
            <person name="Dolezel J."/>
            <person name="Bansal K.C."/>
            <person name="Xu X."/>
            <person name="Edwards D."/>
            <person name="Zhang G."/>
            <person name="Kahl G."/>
            <person name="Gil J."/>
            <person name="Singh K.B."/>
            <person name="Datta S.K."/>
            <person name="Jackson S.A."/>
            <person name="Wang J."/>
            <person name="Cook D.R."/>
        </authorList>
    </citation>
    <scope>NUCLEOTIDE SEQUENCE [LARGE SCALE GENOMIC DNA]</scope>
    <source>
        <strain evidence="19">cv. CDC Frontier</strain>
    </source>
</reference>
<dbReference type="Pfam" id="PF00069">
    <property type="entry name" value="Pkinase"/>
    <property type="match status" value="1"/>
</dbReference>
<evidence type="ECO:0000256" key="16">
    <source>
        <dbReference type="SAM" id="Phobius"/>
    </source>
</evidence>
<dbReference type="AlphaFoldDB" id="A0A3Q7XD46"/>
<evidence type="ECO:0000256" key="9">
    <source>
        <dbReference type="ARBA" id="ARBA00022840"/>
    </source>
</evidence>
<evidence type="ECO:0000256" key="12">
    <source>
        <dbReference type="ARBA" id="ARBA00023170"/>
    </source>
</evidence>
<proteinExistence type="inferred from homology"/>
<keyword evidence="6" id="KW-0677">Repeat</keyword>
<dbReference type="InterPro" id="IPR011009">
    <property type="entry name" value="Kinase-like_dom_sf"/>
</dbReference>
<dbReference type="PROSITE" id="PS51473">
    <property type="entry name" value="GNK2"/>
    <property type="match status" value="1"/>
</dbReference>
<dbReference type="SMART" id="SM00220">
    <property type="entry name" value="S_TKc"/>
    <property type="match status" value="1"/>
</dbReference>
<evidence type="ECO:0000259" key="17">
    <source>
        <dbReference type="PROSITE" id="PS50011"/>
    </source>
</evidence>
<dbReference type="Pfam" id="PF01657">
    <property type="entry name" value="Stress-antifung"/>
    <property type="match status" value="1"/>
</dbReference>
<evidence type="ECO:0000256" key="11">
    <source>
        <dbReference type="ARBA" id="ARBA00023136"/>
    </source>
</evidence>
<evidence type="ECO:0000256" key="10">
    <source>
        <dbReference type="ARBA" id="ARBA00022989"/>
    </source>
</evidence>
<evidence type="ECO:0000256" key="8">
    <source>
        <dbReference type="ARBA" id="ARBA00022777"/>
    </source>
</evidence>
<evidence type="ECO:0000256" key="13">
    <source>
        <dbReference type="ARBA" id="ARBA00023180"/>
    </source>
</evidence>